<dbReference type="InterPro" id="IPR052387">
    <property type="entry name" value="Fibrocystin"/>
</dbReference>
<dbReference type="OrthoDB" id="39300at2759"/>
<dbReference type="SUPFAM" id="SSF51126">
    <property type="entry name" value="Pectin lyase-like"/>
    <property type="match status" value="1"/>
</dbReference>
<feature type="domain" description="G8" evidence="10">
    <location>
        <begin position="72"/>
        <end position="205"/>
    </location>
</feature>
<dbReference type="InterPro" id="IPR006626">
    <property type="entry name" value="PbH1"/>
</dbReference>
<dbReference type="SMART" id="SM01225">
    <property type="entry name" value="G8"/>
    <property type="match status" value="1"/>
</dbReference>
<dbReference type="InterPro" id="IPR012334">
    <property type="entry name" value="Pectin_lyas_fold"/>
</dbReference>
<keyword evidence="5 9" id="KW-0732">Signal</keyword>
<evidence type="ECO:0000256" key="6">
    <source>
        <dbReference type="ARBA" id="ARBA00022989"/>
    </source>
</evidence>
<keyword evidence="8" id="KW-0325">Glycoprotein</keyword>
<dbReference type="Gene3D" id="2.160.20.10">
    <property type="entry name" value="Single-stranded right-handed beta-helix, Pectin lyase-like"/>
    <property type="match status" value="1"/>
</dbReference>
<dbReference type="HOGENOM" id="CLU_007113_0_0_1"/>
<dbReference type="GeneID" id="7201700"/>
<dbReference type="Proteomes" id="UP000000759">
    <property type="component" value="Chromosome 10"/>
</dbReference>
<keyword evidence="6" id="KW-1133">Transmembrane helix</keyword>
<evidence type="ECO:0000256" key="9">
    <source>
        <dbReference type="SAM" id="SignalP"/>
    </source>
</evidence>
<evidence type="ECO:0000256" key="4">
    <source>
        <dbReference type="ARBA" id="ARBA00022692"/>
    </source>
</evidence>
<proteinExistence type="predicted"/>
<dbReference type="KEGG" id="pti:PHATRDRAFT_46560"/>
<dbReference type="InterPro" id="IPR055401">
    <property type="entry name" value="CEMIP_beta-hel_dom"/>
</dbReference>
<evidence type="ECO:0000256" key="5">
    <source>
        <dbReference type="ARBA" id="ARBA00022729"/>
    </source>
</evidence>
<dbReference type="Gene3D" id="2.60.120.260">
    <property type="entry name" value="Galactose-binding domain-like"/>
    <property type="match status" value="1"/>
</dbReference>
<evidence type="ECO:0000256" key="8">
    <source>
        <dbReference type="ARBA" id="ARBA00023180"/>
    </source>
</evidence>
<dbReference type="eggNOG" id="ENOG502QSGJ">
    <property type="taxonomic scope" value="Eukaryota"/>
</dbReference>
<evidence type="ECO:0000313" key="12">
    <source>
        <dbReference type="Proteomes" id="UP000000759"/>
    </source>
</evidence>
<dbReference type="PANTHER" id="PTHR46769">
    <property type="entry name" value="POLYCYSTIC KIDNEY AND HEPATIC DISEASE 1 (AUTOSOMAL RECESSIVE)-LIKE 1"/>
    <property type="match status" value="1"/>
</dbReference>
<dbReference type="GO" id="GO:0005886">
    <property type="term" value="C:plasma membrane"/>
    <property type="evidence" value="ECO:0007669"/>
    <property type="project" value="UniProtKB-SubCell"/>
</dbReference>
<name>B7G1M9_PHATC</name>
<dbReference type="SMART" id="SM00710">
    <property type="entry name" value="PbH1"/>
    <property type="match status" value="6"/>
</dbReference>
<reference evidence="11 12" key="1">
    <citation type="journal article" date="2008" name="Nature">
        <title>The Phaeodactylum genome reveals the evolutionary history of diatom genomes.</title>
        <authorList>
            <person name="Bowler C."/>
            <person name="Allen A.E."/>
            <person name="Badger J.H."/>
            <person name="Grimwood J."/>
            <person name="Jabbari K."/>
            <person name="Kuo A."/>
            <person name="Maheswari U."/>
            <person name="Martens C."/>
            <person name="Maumus F."/>
            <person name="Otillar R.P."/>
            <person name="Rayko E."/>
            <person name="Salamov A."/>
            <person name="Vandepoele K."/>
            <person name="Beszteri B."/>
            <person name="Gruber A."/>
            <person name="Heijde M."/>
            <person name="Katinka M."/>
            <person name="Mock T."/>
            <person name="Valentin K."/>
            <person name="Verret F."/>
            <person name="Berges J.A."/>
            <person name="Brownlee C."/>
            <person name="Cadoret J.P."/>
            <person name="Chiovitti A."/>
            <person name="Choi C.J."/>
            <person name="Coesel S."/>
            <person name="De Martino A."/>
            <person name="Detter J.C."/>
            <person name="Durkin C."/>
            <person name="Falciatore A."/>
            <person name="Fournet J."/>
            <person name="Haruta M."/>
            <person name="Huysman M.J."/>
            <person name="Jenkins B.D."/>
            <person name="Jiroutova K."/>
            <person name="Jorgensen R.E."/>
            <person name="Joubert Y."/>
            <person name="Kaplan A."/>
            <person name="Kroger N."/>
            <person name="Kroth P.G."/>
            <person name="La Roche J."/>
            <person name="Lindquist E."/>
            <person name="Lommer M."/>
            <person name="Martin-Jezequel V."/>
            <person name="Lopez P.J."/>
            <person name="Lucas S."/>
            <person name="Mangogna M."/>
            <person name="McGinnis K."/>
            <person name="Medlin L.K."/>
            <person name="Montsant A."/>
            <person name="Oudot-Le Secq M.P."/>
            <person name="Napoli C."/>
            <person name="Obornik M."/>
            <person name="Parker M.S."/>
            <person name="Petit J.L."/>
            <person name="Porcel B.M."/>
            <person name="Poulsen N."/>
            <person name="Robison M."/>
            <person name="Rychlewski L."/>
            <person name="Rynearson T.A."/>
            <person name="Schmutz J."/>
            <person name="Shapiro H."/>
            <person name="Siaut M."/>
            <person name="Stanley M."/>
            <person name="Sussman M.R."/>
            <person name="Taylor A.R."/>
            <person name="Vardi A."/>
            <person name="von Dassow P."/>
            <person name="Vyverman W."/>
            <person name="Willis A."/>
            <person name="Wyrwicz L.S."/>
            <person name="Rokhsar D.S."/>
            <person name="Weissenbach J."/>
            <person name="Armbrust E.V."/>
            <person name="Green B.R."/>
            <person name="Van de Peer Y."/>
            <person name="Grigoriev I.V."/>
        </authorList>
    </citation>
    <scope>NUCLEOTIDE SEQUENCE [LARGE SCALE GENOMIC DNA]</scope>
    <source>
        <strain evidence="11 12">CCAP 1055/1</strain>
    </source>
</reference>
<feature type="chain" id="PRO_5002852858" description="G8 domain-containing protein" evidence="9">
    <location>
        <begin position="22"/>
        <end position="1245"/>
    </location>
</feature>
<dbReference type="Pfam" id="PF24606">
    <property type="entry name" value="CEMIP_beta-hel"/>
    <property type="match status" value="1"/>
</dbReference>
<dbReference type="InterPro" id="IPR019316">
    <property type="entry name" value="G8_domain"/>
</dbReference>
<evidence type="ECO:0000259" key="10">
    <source>
        <dbReference type="SMART" id="SM01225"/>
    </source>
</evidence>
<gene>
    <name evidence="11" type="ORF">PHATRDRAFT_46560</name>
</gene>
<dbReference type="PANTHER" id="PTHR46769:SF2">
    <property type="entry name" value="FIBROCYSTIN-L ISOFORM 2 PRECURSOR-RELATED"/>
    <property type="match status" value="1"/>
</dbReference>
<dbReference type="InParanoid" id="B7G1M9"/>
<dbReference type="EMBL" id="CM000613">
    <property type="protein sequence ID" value="EEC47711.1"/>
    <property type="molecule type" value="Genomic_DNA"/>
</dbReference>
<sequence>MYSHLVLGLAILFLGASQCNSNLIRGNSSMSASEAGDSEALTTTLSRRLVENFVPLRCNAAIGKAPCSSFVTMFGNDSVRSNRVIIPCGKCVTMDYPGPQLTLNDGIDIRGKLVFPDGYRLTVRTNLVSVQGELEMRSSKPVDGNPDVRFVMQGTESASFAPISSNAAKCGGNCDAGARSIAVAGGKVNLNGLPTSTPTWLHIQDVLGSSAIVVSNSVRNKWATGATIVITSEHQGYFGEQVRKITSISNVGSNSVRLNLDQPINRPVTLRDSPDFATEVALLSRNIVFEGAPGTKGGHFWIMHTPRVRQRIEGVELVNFGQEGLLGRYPIHFHMCGDVSGSVVVKNTIRNSNQRCIVVHGTNNLLVQENVAYFTKGHCYMLEDGIETGNQFVRNIGIRTVKPEVIIPNMGSNGKESDRSASTFWITNADNSWIGNVVAGSEALGFWFELLVRGNLANEHQDFDPMMVPTRKFEDNVVHSVFGVGMTYYLSGYIPETLQYFKNNKFFRNHHLALRIHRSRNIVLTGNKFSDNRYAIQIDRDEEIHVTDTTIVGYSDLFKDVVRRNRFAQAPCAQGISFQSTNPWQKKMDSELNGVILDKVRFSGFSNAVCSSSTAIELDSRLDGYKSFEMFSQYSGATVSDANSIDFCRGKSAGARDVYVSDTTGSLLDGVASAPSTLMVNSPELASFVNPSACTENAARCYTYCSNTCFRTVHYYVPVGQSRDYKLKVCDRKDASDCTVLSGYVHFNHPWPRRFAVHVPSGREYDTYFLDKGVPVYPTNVEIVFQEKLCPTAPDDDDIALLYKARGTTFPPTPSPTTALAACGNLIANSDFERGFNGYWDAQGVGTLSTTAGYKSATAMYYASGNRNRYWVGPSHQWREGLDLKCLKQGTTWEFSARLKLVDSTTGRGASCNTGSSSEGEMCPQVQLIVRDQSWTQHSFRVSGFDGGDTWVANGFNEFKGYWTIPANGSGWQGGVANMRVILSEFPFGMDLVVDDFSMVLTLDTNKSLAQSPTLSPVLAVPPPTQAPIRIPTQAPVRIPAQAPIRIPNESPLIGPGTDLNACAKMIANSNFDLGYEGYWSVPSGGSLSNKEGFSSSTSMYYDSGNRRRYWIGPEYKWPNGVEYGCLLQGTTWKFTAKFQLIDAATGKGSSCSVNSSKEGEMCPRVRLTLRDDGWTLRNVRIDGFSAADTWDANGMNSFTGYWTVPEDGPDWQGRVRNIRLAIVDFPFDKNLVVDDFQMAFFNTN</sequence>
<dbReference type="PaxDb" id="2850-Phatr46560"/>
<keyword evidence="7" id="KW-0472">Membrane</keyword>
<keyword evidence="12" id="KW-1185">Reference proteome</keyword>
<protein>
    <recommendedName>
        <fullName evidence="10">G8 domain-containing protein</fullName>
    </recommendedName>
</protein>
<dbReference type="AlphaFoldDB" id="B7G1M9"/>
<evidence type="ECO:0000256" key="1">
    <source>
        <dbReference type="ARBA" id="ARBA00004167"/>
    </source>
</evidence>
<dbReference type="InterPro" id="IPR011050">
    <property type="entry name" value="Pectin_lyase_fold/virulence"/>
</dbReference>
<reference evidence="12" key="2">
    <citation type="submission" date="2008-08" db="EMBL/GenBank/DDBJ databases">
        <authorList>
            <consortium name="Diatom Consortium"/>
            <person name="Grigoriev I."/>
            <person name="Grimwood J."/>
            <person name="Kuo A."/>
            <person name="Otillar R.P."/>
            <person name="Salamov A."/>
            <person name="Detter J.C."/>
            <person name="Lindquist E."/>
            <person name="Shapiro H."/>
            <person name="Lucas S."/>
            <person name="Glavina del Rio T."/>
            <person name="Pitluck S."/>
            <person name="Rokhsar D."/>
            <person name="Bowler C."/>
        </authorList>
    </citation>
    <scope>GENOME REANNOTATION</scope>
    <source>
        <strain evidence="12">CCAP 1055/1</strain>
    </source>
</reference>
<keyword evidence="3" id="KW-1003">Cell membrane</keyword>
<feature type="signal peptide" evidence="9">
    <location>
        <begin position="1"/>
        <end position="21"/>
    </location>
</feature>
<accession>B7G1M9</accession>
<evidence type="ECO:0000256" key="7">
    <source>
        <dbReference type="ARBA" id="ARBA00023136"/>
    </source>
</evidence>
<organism evidence="11 12">
    <name type="scientific">Phaeodactylum tricornutum (strain CCAP 1055/1)</name>
    <dbReference type="NCBI Taxonomy" id="556484"/>
    <lineage>
        <taxon>Eukaryota</taxon>
        <taxon>Sar</taxon>
        <taxon>Stramenopiles</taxon>
        <taxon>Ochrophyta</taxon>
        <taxon>Bacillariophyta</taxon>
        <taxon>Bacillariophyceae</taxon>
        <taxon>Bacillariophycidae</taxon>
        <taxon>Naviculales</taxon>
        <taxon>Phaeodactylaceae</taxon>
        <taxon>Phaeodactylum</taxon>
    </lineage>
</organism>
<comment type="subcellular location">
    <subcellularLocation>
        <location evidence="2">Cell membrane</location>
    </subcellularLocation>
    <subcellularLocation>
        <location evidence="1">Membrane</location>
        <topology evidence="1">Single-pass membrane protein</topology>
    </subcellularLocation>
</comment>
<evidence type="ECO:0000256" key="3">
    <source>
        <dbReference type="ARBA" id="ARBA00022475"/>
    </source>
</evidence>
<dbReference type="STRING" id="556484.B7G1M9"/>
<dbReference type="RefSeq" id="XP_002181059.1">
    <property type="nucleotide sequence ID" value="XM_002181023.1"/>
</dbReference>
<evidence type="ECO:0000313" key="11">
    <source>
        <dbReference type="EMBL" id="EEC47711.1"/>
    </source>
</evidence>
<evidence type="ECO:0000256" key="2">
    <source>
        <dbReference type="ARBA" id="ARBA00004236"/>
    </source>
</evidence>
<keyword evidence="4" id="KW-0812">Transmembrane</keyword>